<keyword evidence="2" id="KW-1185">Reference proteome</keyword>
<organism evidence="1 2">
    <name type="scientific">Dorcoceras hygrometricum</name>
    <dbReference type="NCBI Taxonomy" id="472368"/>
    <lineage>
        <taxon>Eukaryota</taxon>
        <taxon>Viridiplantae</taxon>
        <taxon>Streptophyta</taxon>
        <taxon>Embryophyta</taxon>
        <taxon>Tracheophyta</taxon>
        <taxon>Spermatophyta</taxon>
        <taxon>Magnoliopsida</taxon>
        <taxon>eudicotyledons</taxon>
        <taxon>Gunneridae</taxon>
        <taxon>Pentapetalae</taxon>
        <taxon>asterids</taxon>
        <taxon>lamiids</taxon>
        <taxon>Lamiales</taxon>
        <taxon>Gesneriaceae</taxon>
        <taxon>Didymocarpoideae</taxon>
        <taxon>Trichosporeae</taxon>
        <taxon>Loxocarpinae</taxon>
        <taxon>Dorcoceras</taxon>
    </lineage>
</organism>
<evidence type="ECO:0000313" key="2">
    <source>
        <dbReference type="Proteomes" id="UP000250235"/>
    </source>
</evidence>
<dbReference type="AlphaFoldDB" id="A0A2Z7DJF0"/>
<sequence length="63" mass="6739">MANYRPYHSCLEGHPGPSIDIHPPLQASSLVCSSGAPSSSSQQASFCSDCKKLKESRLEVCKS</sequence>
<proteinExistence type="predicted"/>
<gene>
    <name evidence="1" type="ORF">F511_02744</name>
</gene>
<evidence type="ECO:0000313" key="1">
    <source>
        <dbReference type="EMBL" id="KZV58151.1"/>
    </source>
</evidence>
<dbReference type="EMBL" id="KQ986826">
    <property type="protein sequence ID" value="KZV58151.1"/>
    <property type="molecule type" value="Genomic_DNA"/>
</dbReference>
<protein>
    <submittedName>
        <fullName evidence="1">Uncharacterized protein</fullName>
    </submittedName>
</protein>
<reference evidence="1 2" key="1">
    <citation type="journal article" date="2015" name="Proc. Natl. Acad. Sci. U.S.A.">
        <title>The resurrection genome of Boea hygrometrica: A blueprint for survival of dehydration.</title>
        <authorList>
            <person name="Xiao L."/>
            <person name="Yang G."/>
            <person name="Zhang L."/>
            <person name="Yang X."/>
            <person name="Zhao S."/>
            <person name="Ji Z."/>
            <person name="Zhou Q."/>
            <person name="Hu M."/>
            <person name="Wang Y."/>
            <person name="Chen M."/>
            <person name="Xu Y."/>
            <person name="Jin H."/>
            <person name="Xiao X."/>
            <person name="Hu G."/>
            <person name="Bao F."/>
            <person name="Hu Y."/>
            <person name="Wan P."/>
            <person name="Li L."/>
            <person name="Deng X."/>
            <person name="Kuang T."/>
            <person name="Xiang C."/>
            <person name="Zhu J.K."/>
            <person name="Oliver M.J."/>
            <person name="He Y."/>
        </authorList>
    </citation>
    <scope>NUCLEOTIDE SEQUENCE [LARGE SCALE GENOMIC DNA]</scope>
    <source>
        <strain evidence="2">cv. XS01</strain>
    </source>
</reference>
<dbReference type="Proteomes" id="UP000250235">
    <property type="component" value="Unassembled WGS sequence"/>
</dbReference>
<accession>A0A2Z7DJF0</accession>
<name>A0A2Z7DJF0_9LAMI</name>